<dbReference type="Gene3D" id="1.10.287.950">
    <property type="entry name" value="Methyl-accepting chemotaxis protein"/>
    <property type="match status" value="1"/>
</dbReference>
<dbReference type="Pfam" id="PF00672">
    <property type="entry name" value="HAMP"/>
    <property type="match status" value="1"/>
</dbReference>
<organism evidence="9 10">
    <name type="scientific">Rhodoferax mekongensis</name>
    <dbReference type="NCBI Taxonomy" id="3068341"/>
    <lineage>
        <taxon>Bacteria</taxon>
        <taxon>Pseudomonadati</taxon>
        <taxon>Pseudomonadota</taxon>
        <taxon>Betaproteobacteria</taxon>
        <taxon>Burkholderiales</taxon>
        <taxon>Comamonadaceae</taxon>
        <taxon>Rhodoferax</taxon>
    </lineage>
</organism>
<dbReference type="PANTHER" id="PTHR43531:SF14">
    <property type="entry name" value="METHYL-ACCEPTING CHEMOTAXIS PROTEIN I-RELATED"/>
    <property type="match status" value="1"/>
</dbReference>
<comment type="similarity">
    <text evidence="2">Belongs to the methyl-accepting chemotaxis (MCP) protein family.</text>
</comment>
<dbReference type="CDD" id="cd06225">
    <property type="entry name" value="HAMP"/>
    <property type="match status" value="1"/>
</dbReference>
<name>A0ABZ0AZH4_9BURK</name>
<dbReference type="InterPro" id="IPR051310">
    <property type="entry name" value="MCP_chemotaxis"/>
</dbReference>
<dbReference type="PANTHER" id="PTHR43531">
    <property type="entry name" value="PROTEIN ICFG"/>
    <property type="match status" value="1"/>
</dbReference>
<evidence type="ECO:0000313" key="10">
    <source>
        <dbReference type="Proteomes" id="UP001302257"/>
    </source>
</evidence>
<dbReference type="SMART" id="SM00283">
    <property type="entry name" value="MA"/>
    <property type="match status" value="1"/>
</dbReference>
<keyword evidence="1" id="KW-0488">Methylation</keyword>
<dbReference type="InterPro" id="IPR024478">
    <property type="entry name" value="HlyB_4HB_MCP"/>
</dbReference>
<feature type="domain" description="Methyl-accepting transducer" evidence="7">
    <location>
        <begin position="267"/>
        <end position="496"/>
    </location>
</feature>
<dbReference type="SMART" id="SM00304">
    <property type="entry name" value="HAMP"/>
    <property type="match status" value="1"/>
</dbReference>
<dbReference type="PROSITE" id="PS50885">
    <property type="entry name" value="HAMP"/>
    <property type="match status" value="1"/>
</dbReference>
<accession>A0ABZ0AZH4</accession>
<dbReference type="InterPro" id="IPR047347">
    <property type="entry name" value="YvaQ-like_sensor"/>
</dbReference>
<evidence type="ECO:0000256" key="4">
    <source>
        <dbReference type="SAM" id="Coils"/>
    </source>
</evidence>
<dbReference type="PRINTS" id="PR00260">
    <property type="entry name" value="CHEMTRNSDUCR"/>
</dbReference>
<dbReference type="SUPFAM" id="SSF58104">
    <property type="entry name" value="Methyl-accepting chemotaxis protein (MCP) signaling domain"/>
    <property type="match status" value="1"/>
</dbReference>
<dbReference type="EMBL" id="CP132507">
    <property type="protein sequence ID" value="WNO05033.1"/>
    <property type="molecule type" value="Genomic_DNA"/>
</dbReference>
<keyword evidence="10" id="KW-1185">Reference proteome</keyword>
<feature type="compositionally biased region" description="Low complexity" evidence="5">
    <location>
        <begin position="535"/>
        <end position="567"/>
    </location>
</feature>
<protein>
    <submittedName>
        <fullName evidence="9">Methyl-accepting chemotaxis protein</fullName>
    </submittedName>
</protein>
<dbReference type="InterPro" id="IPR004089">
    <property type="entry name" value="MCPsignal_dom"/>
</dbReference>
<keyword evidence="6" id="KW-1133">Transmembrane helix</keyword>
<dbReference type="Pfam" id="PF12729">
    <property type="entry name" value="4HB_MCP_1"/>
    <property type="match status" value="1"/>
</dbReference>
<dbReference type="CDD" id="cd11386">
    <property type="entry name" value="MCP_signal"/>
    <property type="match status" value="1"/>
</dbReference>
<evidence type="ECO:0000256" key="6">
    <source>
        <dbReference type="SAM" id="Phobius"/>
    </source>
</evidence>
<feature type="domain" description="HAMP" evidence="8">
    <location>
        <begin position="210"/>
        <end position="262"/>
    </location>
</feature>
<keyword evidence="6" id="KW-0472">Membrane</keyword>
<proteinExistence type="inferred from homology"/>
<feature type="transmembrane region" description="Helical" evidence="6">
    <location>
        <begin position="12"/>
        <end position="30"/>
    </location>
</feature>
<dbReference type="RefSeq" id="WP_313867843.1">
    <property type="nucleotide sequence ID" value="NZ_CP132507.1"/>
</dbReference>
<dbReference type="CDD" id="cd19411">
    <property type="entry name" value="MCP2201-like_sensor"/>
    <property type="match status" value="1"/>
</dbReference>
<evidence type="ECO:0000256" key="3">
    <source>
        <dbReference type="PROSITE-ProRule" id="PRU00284"/>
    </source>
</evidence>
<sequence>MGNLKISTRLYAGFSLLIAVMVGIVSVAFVEMNSLRAASNEIATNALPSVQETNRLNTLISDFRILEMQHALSIEEGAKQDLEKRLDKTQEAIKEARARYEPLISSPEERAGYEEFNKYRKLYLDLHKDIKDYSRRNDAVGAAMLLESESKAMFERSGAALEKLIDMNRKGADESAAQAERAYHTGRNVLLGSLVAAVLLAVFAATYITRSITKPLDDALTVATSVAAGDLTGRIESQSNDEVGKLLQAMRGMQESLVRVVSQVRNGSDSVSNASAEIAQGNNDLSARTEQQASALEETAASMEELNSAVKQNADNARQANQLAMNASTVAVQGGEVVGEVVNTMKGINEASRKISDIISVIDGIAFQTNILALNAAVEAARAGEQGRGFAVVATEVRSLAGRSAEAAKEIKSLINASVERVEQGTALVDKAGETMTEVVSSIRRVTDIMGEISAASNEQSAGVAQVGEAVASMDQTTQQNAALVEEMAAAASSLKSQAQDLVQVVSVFKLTAGQEPSKAAAPVLTASVPKAISKPAAAPAAKPAASLPPATKAPAPSPASKVASLPKPAPRVTPAGGDDDWETF</sequence>
<reference evidence="9 10" key="1">
    <citation type="submission" date="2023-08" db="EMBL/GenBank/DDBJ databases">
        <title>Rhodoferax potami sp. nov. and Rhodoferax mekongensis sp. nov., isolated from the Mekong River in Thailand.</title>
        <authorList>
            <person name="Kitikhun S."/>
            <person name="Charoenyingcharoen P."/>
            <person name="Siriarchawattana P."/>
            <person name="Likhitrattanapisal S."/>
            <person name="Nilsakha T."/>
            <person name="Chanpet A."/>
            <person name="Rattanawaree P."/>
            <person name="Ingsriswang S."/>
        </authorList>
    </citation>
    <scope>NUCLEOTIDE SEQUENCE [LARGE SCALE GENOMIC DNA]</scope>
    <source>
        <strain evidence="9 10">TBRC 17307</strain>
    </source>
</reference>
<dbReference type="InterPro" id="IPR003660">
    <property type="entry name" value="HAMP_dom"/>
</dbReference>
<evidence type="ECO:0000259" key="7">
    <source>
        <dbReference type="PROSITE" id="PS50111"/>
    </source>
</evidence>
<gene>
    <name evidence="9" type="ORF">RAN89_01000</name>
</gene>
<keyword evidence="4" id="KW-0175">Coiled coil</keyword>
<feature type="coiled-coil region" evidence="4">
    <location>
        <begin position="286"/>
        <end position="323"/>
    </location>
</feature>
<feature type="coiled-coil region" evidence="4">
    <location>
        <begin position="72"/>
        <end position="99"/>
    </location>
</feature>
<evidence type="ECO:0000259" key="8">
    <source>
        <dbReference type="PROSITE" id="PS50885"/>
    </source>
</evidence>
<dbReference type="Pfam" id="PF00015">
    <property type="entry name" value="MCPsignal"/>
    <property type="match status" value="1"/>
</dbReference>
<evidence type="ECO:0000256" key="5">
    <source>
        <dbReference type="SAM" id="MobiDB-lite"/>
    </source>
</evidence>
<dbReference type="Proteomes" id="UP001302257">
    <property type="component" value="Chromosome"/>
</dbReference>
<keyword evidence="6" id="KW-0812">Transmembrane</keyword>
<evidence type="ECO:0000256" key="2">
    <source>
        <dbReference type="ARBA" id="ARBA00029447"/>
    </source>
</evidence>
<dbReference type="InterPro" id="IPR004090">
    <property type="entry name" value="Chemotax_Me-accpt_rcpt"/>
</dbReference>
<feature type="region of interest" description="Disordered" evidence="5">
    <location>
        <begin position="535"/>
        <end position="585"/>
    </location>
</feature>
<feature type="transmembrane region" description="Helical" evidence="6">
    <location>
        <begin position="189"/>
        <end position="208"/>
    </location>
</feature>
<dbReference type="PROSITE" id="PS50111">
    <property type="entry name" value="CHEMOTAXIS_TRANSDUC_2"/>
    <property type="match status" value="1"/>
</dbReference>
<evidence type="ECO:0000313" key="9">
    <source>
        <dbReference type="EMBL" id="WNO05033.1"/>
    </source>
</evidence>
<evidence type="ECO:0000256" key="1">
    <source>
        <dbReference type="ARBA" id="ARBA00022481"/>
    </source>
</evidence>
<keyword evidence="3" id="KW-0807">Transducer</keyword>